<dbReference type="Gene3D" id="3.40.50.2300">
    <property type="match status" value="2"/>
</dbReference>
<dbReference type="PANTHER" id="PTHR47235">
    <property type="entry name" value="BLR6548 PROTEIN"/>
    <property type="match status" value="1"/>
</dbReference>
<dbReference type="InterPro" id="IPR028082">
    <property type="entry name" value="Peripla_BP_I"/>
</dbReference>
<dbReference type="Proteomes" id="UP000243547">
    <property type="component" value="Unassembled WGS sequence"/>
</dbReference>
<evidence type="ECO:0000256" key="3">
    <source>
        <dbReference type="SAM" id="SignalP"/>
    </source>
</evidence>
<accession>A0A1M6NTM4</accession>
<dbReference type="AlphaFoldDB" id="A0A1M6NTM4"/>
<reference evidence="6" key="1">
    <citation type="submission" date="2016-11" db="EMBL/GenBank/DDBJ databases">
        <authorList>
            <person name="Varghese N."/>
            <person name="Submissions S."/>
        </authorList>
    </citation>
    <scope>NUCLEOTIDE SEQUENCE [LARGE SCALE GENOMIC DNA]</scope>
    <source>
        <strain evidence="6">DSM 14826</strain>
    </source>
</reference>
<dbReference type="SUPFAM" id="SSF53822">
    <property type="entry name" value="Periplasmic binding protein-like I"/>
    <property type="match status" value="1"/>
</dbReference>
<dbReference type="PROSITE" id="PS51257">
    <property type="entry name" value="PROKAR_LIPOPROTEIN"/>
    <property type="match status" value="1"/>
</dbReference>
<feature type="chain" id="PRO_5038456054" evidence="3">
    <location>
        <begin position="25"/>
        <end position="400"/>
    </location>
</feature>
<comment type="similarity">
    <text evidence="1">Belongs to the leucine-binding protein family.</text>
</comment>
<keyword evidence="6" id="KW-1185">Reference proteome</keyword>
<name>A0A1M6NTM4_9FIRM</name>
<evidence type="ECO:0000313" key="6">
    <source>
        <dbReference type="Proteomes" id="UP000243547"/>
    </source>
</evidence>
<dbReference type="RefSeq" id="WP_072907183.1">
    <property type="nucleotide sequence ID" value="NZ_FRAI01000011.1"/>
</dbReference>
<dbReference type="EMBL" id="FRAI01000011">
    <property type="protein sequence ID" value="SHJ98968.1"/>
    <property type="molecule type" value="Genomic_DNA"/>
</dbReference>
<evidence type="ECO:0000256" key="1">
    <source>
        <dbReference type="ARBA" id="ARBA00010062"/>
    </source>
</evidence>
<evidence type="ECO:0000259" key="4">
    <source>
        <dbReference type="Pfam" id="PF13458"/>
    </source>
</evidence>
<sequence>MKKTVKLLVILSILSILLTACSSAERKVEYAQGVTDDTIKVGTVAVREGVLAFIGEPYLQGMEAYFKMINDQGGVNGRKIELIHIDDEFNPVKALEAVEKLIYDEKVFAIVGQLGTPGVLASADVVKEVGIPSVYFGSGATELTKLGDNFFPVQPNYQYEGKLKAKFAVEEFKAEKVVILYQNDDVGRDGLQGFKDGLAGLGKSDILKAELAFAATDTDFSVQIQKINEVNPDLIIVYALSGGVTNFLKEAEDHSINIPMLTSYSNADATFLALASPGAPNAILNLHVLGWLDVNEESLKPLKDAMAKYFPNGSAYNAYTMAGWVAAETFVAGLREAGDDLTWEGYIKAMERMVFTEGLAPEISYKPGVRQGVTKMAMSRVIRLENGIYTFELVTDFIEY</sequence>
<dbReference type="PANTHER" id="PTHR47235:SF1">
    <property type="entry name" value="BLR6548 PROTEIN"/>
    <property type="match status" value="1"/>
</dbReference>
<dbReference type="InterPro" id="IPR028081">
    <property type="entry name" value="Leu-bd"/>
</dbReference>
<dbReference type="CDD" id="cd06343">
    <property type="entry name" value="PBP1_ABC_ligand_binding-like"/>
    <property type="match status" value="1"/>
</dbReference>
<gene>
    <name evidence="5" type="ORF">SAMN02745227_01234</name>
</gene>
<dbReference type="STRING" id="1120989.SAMN02745227_01234"/>
<feature type="domain" description="Leucine-binding protein" evidence="4">
    <location>
        <begin position="38"/>
        <end position="381"/>
    </location>
</feature>
<dbReference type="OrthoDB" id="9783240at2"/>
<proteinExistence type="inferred from homology"/>
<keyword evidence="2 3" id="KW-0732">Signal</keyword>
<protein>
    <submittedName>
        <fullName evidence="5">Branched-chain amino acid transport system substrate-binding protein</fullName>
    </submittedName>
</protein>
<organism evidence="5 6">
    <name type="scientific">Anaerobranca californiensis DSM 14826</name>
    <dbReference type="NCBI Taxonomy" id="1120989"/>
    <lineage>
        <taxon>Bacteria</taxon>
        <taxon>Bacillati</taxon>
        <taxon>Bacillota</taxon>
        <taxon>Clostridia</taxon>
        <taxon>Eubacteriales</taxon>
        <taxon>Proteinivoracaceae</taxon>
        <taxon>Anaerobranca</taxon>
    </lineage>
</organism>
<dbReference type="Pfam" id="PF13458">
    <property type="entry name" value="Peripla_BP_6"/>
    <property type="match status" value="1"/>
</dbReference>
<evidence type="ECO:0000313" key="5">
    <source>
        <dbReference type="EMBL" id="SHJ98968.1"/>
    </source>
</evidence>
<feature type="signal peptide" evidence="3">
    <location>
        <begin position="1"/>
        <end position="24"/>
    </location>
</feature>
<evidence type="ECO:0000256" key="2">
    <source>
        <dbReference type="ARBA" id="ARBA00022729"/>
    </source>
</evidence>